<sequence>MSEQRTALVLGATGGVGGAIAAALAGRGWTIRALYRNPARPATARTGVARHYDWRHGDAMSAGDVAAAAAGAELIVHAVNPPGYRNWGRLVLPMLENSIGAASGSGARILLPGTVYNYGPDVLPAPTEESPQNPVTRKGRIRAAMEARLAAASADGAITALVLRAGDYFGPGAGSSWFSQAMVRPGRPLRRVVQPGCEGIGHQWAYLPDVAETAARLLDLPDVLPRFARFHMHGHWDADGRQMVEAVRRAAAQPDLPVRCLPWRAIALAAPVMPLARELSEVRYLWERPVRLNNTRLVCTLGGEPHTPLDEAVGSTLAALGCLPAVQDPAVESPQRLAVAAAS</sequence>
<dbReference type="InterPro" id="IPR001509">
    <property type="entry name" value="Epimerase_deHydtase"/>
</dbReference>
<evidence type="ECO:0000259" key="1">
    <source>
        <dbReference type="Pfam" id="PF01370"/>
    </source>
</evidence>
<evidence type="ECO:0000313" key="3">
    <source>
        <dbReference type="Proteomes" id="UP001595528"/>
    </source>
</evidence>
<dbReference type="PANTHER" id="PTHR48079:SF6">
    <property type="entry name" value="NAD(P)-BINDING DOMAIN-CONTAINING PROTEIN-RELATED"/>
    <property type="match status" value="1"/>
</dbReference>
<reference evidence="3" key="1">
    <citation type="journal article" date="2019" name="Int. J. Syst. Evol. Microbiol.">
        <title>The Global Catalogue of Microorganisms (GCM) 10K type strain sequencing project: providing services to taxonomists for standard genome sequencing and annotation.</title>
        <authorList>
            <consortium name="The Broad Institute Genomics Platform"/>
            <consortium name="The Broad Institute Genome Sequencing Center for Infectious Disease"/>
            <person name="Wu L."/>
            <person name="Ma J."/>
        </authorList>
    </citation>
    <scope>NUCLEOTIDE SEQUENCE [LARGE SCALE GENOMIC DNA]</scope>
    <source>
        <strain evidence="3">KCTC 42964</strain>
    </source>
</reference>
<dbReference type="Gene3D" id="3.40.50.720">
    <property type="entry name" value="NAD(P)-binding Rossmann-like Domain"/>
    <property type="match status" value="1"/>
</dbReference>
<evidence type="ECO:0000313" key="2">
    <source>
        <dbReference type="EMBL" id="MFC3230581.1"/>
    </source>
</evidence>
<dbReference type="InterPro" id="IPR051783">
    <property type="entry name" value="NAD(P)-dependent_oxidoreduct"/>
</dbReference>
<protein>
    <submittedName>
        <fullName evidence="2">NAD-dependent epimerase/dehydratase family protein</fullName>
    </submittedName>
</protein>
<gene>
    <name evidence="2" type="ORF">ACFOGJ_25255</name>
</gene>
<keyword evidence="3" id="KW-1185">Reference proteome</keyword>
<dbReference type="SUPFAM" id="SSF51735">
    <property type="entry name" value="NAD(P)-binding Rossmann-fold domains"/>
    <property type="match status" value="1"/>
</dbReference>
<proteinExistence type="predicted"/>
<dbReference type="Pfam" id="PF01370">
    <property type="entry name" value="Epimerase"/>
    <property type="match status" value="1"/>
</dbReference>
<name>A0ABV7L7F8_9PROT</name>
<dbReference type="PANTHER" id="PTHR48079">
    <property type="entry name" value="PROTEIN YEEZ"/>
    <property type="match status" value="1"/>
</dbReference>
<comment type="caution">
    <text evidence="2">The sequence shown here is derived from an EMBL/GenBank/DDBJ whole genome shotgun (WGS) entry which is preliminary data.</text>
</comment>
<dbReference type="EMBL" id="JBHRTR010000048">
    <property type="protein sequence ID" value="MFC3230581.1"/>
    <property type="molecule type" value="Genomic_DNA"/>
</dbReference>
<dbReference type="RefSeq" id="WP_379905881.1">
    <property type="nucleotide sequence ID" value="NZ_JBHRTR010000048.1"/>
</dbReference>
<dbReference type="Proteomes" id="UP001595528">
    <property type="component" value="Unassembled WGS sequence"/>
</dbReference>
<feature type="domain" description="NAD-dependent epimerase/dehydratase" evidence="1">
    <location>
        <begin position="7"/>
        <end position="221"/>
    </location>
</feature>
<dbReference type="InterPro" id="IPR036291">
    <property type="entry name" value="NAD(P)-bd_dom_sf"/>
</dbReference>
<organism evidence="2 3">
    <name type="scientific">Marinibaculum pumilum</name>
    <dbReference type="NCBI Taxonomy" id="1766165"/>
    <lineage>
        <taxon>Bacteria</taxon>
        <taxon>Pseudomonadati</taxon>
        <taxon>Pseudomonadota</taxon>
        <taxon>Alphaproteobacteria</taxon>
        <taxon>Rhodospirillales</taxon>
        <taxon>Rhodospirillaceae</taxon>
        <taxon>Marinibaculum</taxon>
    </lineage>
</organism>
<accession>A0ABV7L7F8</accession>